<organism evidence="1 2">
    <name type="scientific">Panagrolaimus superbus</name>
    <dbReference type="NCBI Taxonomy" id="310955"/>
    <lineage>
        <taxon>Eukaryota</taxon>
        <taxon>Metazoa</taxon>
        <taxon>Ecdysozoa</taxon>
        <taxon>Nematoda</taxon>
        <taxon>Chromadorea</taxon>
        <taxon>Rhabditida</taxon>
        <taxon>Tylenchina</taxon>
        <taxon>Panagrolaimomorpha</taxon>
        <taxon>Panagrolaimoidea</taxon>
        <taxon>Panagrolaimidae</taxon>
        <taxon>Panagrolaimus</taxon>
    </lineage>
</organism>
<reference evidence="2" key="1">
    <citation type="submission" date="2022-11" db="UniProtKB">
        <authorList>
            <consortium name="WormBaseParasite"/>
        </authorList>
    </citation>
    <scope>IDENTIFICATION</scope>
</reference>
<dbReference type="Proteomes" id="UP000887577">
    <property type="component" value="Unplaced"/>
</dbReference>
<accession>A0A914YQX6</accession>
<name>A0A914YQX6_9BILA</name>
<protein>
    <submittedName>
        <fullName evidence="2">Uncharacterized protein</fullName>
    </submittedName>
</protein>
<dbReference type="AlphaFoldDB" id="A0A914YQX6"/>
<proteinExistence type="predicted"/>
<evidence type="ECO:0000313" key="1">
    <source>
        <dbReference type="Proteomes" id="UP000887577"/>
    </source>
</evidence>
<dbReference type="WBParaSite" id="PSU_v2.g21480.t1">
    <property type="protein sequence ID" value="PSU_v2.g21480.t1"/>
    <property type="gene ID" value="PSU_v2.g21480"/>
</dbReference>
<sequence>MTLKFASLHIHDDGTSVNKMKDIFEALIGVRNIRLWYTGECQSPDNFAEFLVDWVLENGYIDTMVCTGDFLGVKYTFKSSNELSLYDTFYS</sequence>
<keyword evidence="1" id="KW-1185">Reference proteome</keyword>
<evidence type="ECO:0000313" key="2">
    <source>
        <dbReference type="WBParaSite" id="PSU_v2.g21480.t1"/>
    </source>
</evidence>